<evidence type="ECO:0000313" key="3">
    <source>
        <dbReference type="EMBL" id="KAG7300824.1"/>
    </source>
</evidence>
<dbReference type="InterPro" id="IPR054113">
    <property type="entry name" value="ORC6_cyclin-like_2nd"/>
</dbReference>
<proteinExistence type="predicted"/>
<evidence type="ECO:0000313" key="4">
    <source>
        <dbReference type="Proteomes" id="UP000823941"/>
    </source>
</evidence>
<dbReference type="EMBL" id="JAHIBW010000020">
    <property type="protein sequence ID" value="KAG7300824.1"/>
    <property type="molecule type" value="Genomic_DNA"/>
</dbReference>
<feature type="region of interest" description="Disordered" evidence="1">
    <location>
        <begin position="184"/>
        <end position="215"/>
    </location>
</feature>
<dbReference type="Pfam" id="PF21913">
    <property type="entry name" value="ORC6_2nd"/>
    <property type="match status" value="1"/>
</dbReference>
<evidence type="ECO:0000256" key="1">
    <source>
        <dbReference type="SAM" id="MobiDB-lite"/>
    </source>
</evidence>
<organism evidence="3 4">
    <name type="scientific">Plutella xylostella</name>
    <name type="common">Diamondback moth</name>
    <name type="synonym">Plutella maculipennis</name>
    <dbReference type="NCBI Taxonomy" id="51655"/>
    <lineage>
        <taxon>Eukaryota</taxon>
        <taxon>Metazoa</taxon>
        <taxon>Ecdysozoa</taxon>
        <taxon>Arthropoda</taxon>
        <taxon>Hexapoda</taxon>
        <taxon>Insecta</taxon>
        <taxon>Pterygota</taxon>
        <taxon>Neoptera</taxon>
        <taxon>Endopterygota</taxon>
        <taxon>Lepidoptera</taxon>
        <taxon>Glossata</taxon>
        <taxon>Ditrysia</taxon>
        <taxon>Yponomeutoidea</taxon>
        <taxon>Plutellidae</taxon>
        <taxon>Plutella</taxon>
    </lineage>
</organism>
<feature type="compositionally biased region" description="Basic residues" evidence="1">
    <location>
        <begin position="191"/>
        <end position="200"/>
    </location>
</feature>
<comment type="caution">
    <text evidence="3">The sequence shown here is derived from an EMBL/GenBank/DDBJ whole genome shotgun (WGS) entry which is preliminary data.</text>
</comment>
<feature type="domain" description="ORC6 second cyclin-like" evidence="2">
    <location>
        <begin position="31"/>
        <end position="113"/>
    </location>
</feature>
<dbReference type="PANTHER" id="PTHR13394:SF0">
    <property type="entry name" value="ORIGIN RECOGNITION COMPLEX SUBUNIT 6"/>
    <property type="match status" value="1"/>
</dbReference>
<dbReference type="CDD" id="cd16075">
    <property type="entry name" value="ORC6_CTD"/>
    <property type="match status" value="1"/>
</dbReference>
<reference evidence="3 4" key="1">
    <citation type="submission" date="2021-06" db="EMBL/GenBank/DDBJ databases">
        <title>A haploid diamondback moth (Plutella xylostella L.) genome assembly resolves 31 chromosomes and identifies a diamide resistance mutation.</title>
        <authorList>
            <person name="Ward C.M."/>
            <person name="Perry K.D."/>
            <person name="Baker G."/>
            <person name="Powis K."/>
            <person name="Heckel D.G."/>
            <person name="Baxter S.W."/>
        </authorList>
    </citation>
    <scope>NUCLEOTIDE SEQUENCE [LARGE SCALE GENOMIC DNA]</scope>
    <source>
        <strain evidence="3 4">LV</strain>
        <tissue evidence="3">Single pupa</tissue>
    </source>
</reference>
<dbReference type="PANTHER" id="PTHR13394">
    <property type="entry name" value="ORIGIN RECOGNITION COMPLEX SUBUNIT 6"/>
    <property type="match status" value="1"/>
</dbReference>
<dbReference type="Gene3D" id="1.10.472.10">
    <property type="entry name" value="Cyclin-like"/>
    <property type="match status" value="1"/>
</dbReference>
<dbReference type="InterPro" id="IPR020529">
    <property type="entry name" value="ORC6_met/pln"/>
</dbReference>
<keyword evidence="4" id="KW-1185">Reference proteome</keyword>
<sequence>MAIKYSGLKAPSYLNNRKMVENLLELNTERLTVPALCLTLQCSGVQAAAEDILREYQAKSKMELDLDLPQYVCMAVYQACRMNKVKVLKSKVIEKSRIKPGQWTKMDSDWTKFVDEHFASVAKKKRGRPPKNVTVEDAPNEEQMDVACNENKDGPQLIEPYNYWKQRILEIAYKELEELSRLESKTESLHSPRRSPRKTPQKFSPYKNCPNTSKGVRLLFPL</sequence>
<dbReference type="CDD" id="cd11583">
    <property type="entry name" value="Orc6_mid"/>
    <property type="match status" value="1"/>
</dbReference>
<name>A0ABQ7Q6F5_PLUXY</name>
<gene>
    <name evidence="3" type="ORF">JYU34_015160</name>
</gene>
<accession>A0ABQ7Q6F5</accession>
<evidence type="ECO:0000259" key="2">
    <source>
        <dbReference type="Pfam" id="PF21913"/>
    </source>
</evidence>
<protein>
    <recommendedName>
        <fullName evidence="2">ORC6 second cyclin-like domain-containing protein</fullName>
    </recommendedName>
</protein>
<dbReference type="Proteomes" id="UP000823941">
    <property type="component" value="Chromosome 20"/>
</dbReference>